<dbReference type="GO" id="GO:0051607">
    <property type="term" value="P:defense response to virus"/>
    <property type="evidence" value="ECO:0007669"/>
    <property type="project" value="UniProtKB-KW"/>
</dbReference>
<dbReference type="PROSITE" id="PS50887">
    <property type="entry name" value="GGDEF"/>
    <property type="match status" value="1"/>
</dbReference>
<gene>
    <name evidence="4" type="ORF">SAMN04489718_1443</name>
</gene>
<dbReference type="EMBL" id="FNKO01000001">
    <property type="protein sequence ID" value="SDQ35387.1"/>
    <property type="molecule type" value="Genomic_DNA"/>
</dbReference>
<evidence type="ECO:0000256" key="2">
    <source>
        <dbReference type="ARBA" id="ARBA00023118"/>
    </source>
</evidence>
<organism evidence="4 5">
    <name type="scientific">Actinopolyspora saharensis</name>
    <dbReference type="NCBI Taxonomy" id="995062"/>
    <lineage>
        <taxon>Bacteria</taxon>
        <taxon>Bacillati</taxon>
        <taxon>Actinomycetota</taxon>
        <taxon>Actinomycetes</taxon>
        <taxon>Actinopolysporales</taxon>
        <taxon>Actinopolysporaceae</taxon>
        <taxon>Actinopolyspora</taxon>
    </lineage>
</organism>
<proteinExistence type="predicted"/>
<dbReference type="Pfam" id="PF22335">
    <property type="entry name" value="Cas10-Cmr2_palm2"/>
    <property type="match status" value="1"/>
</dbReference>
<evidence type="ECO:0000256" key="1">
    <source>
        <dbReference type="ARBA" id="ARBA00022741"/>
    </source>
</evidence>
<keyword evidence="1" id="KW-0547">Nucleotide-binding</keyword>
<dbReference type="Gene3D" id="3.30.70.270">
    <property type="match status" value="1"/>
</dbReference>
<keyword evidence="2" id="KW-0051">Antiviral defense</keyword>
<name>A0A1H1A6U8_9ACTN</name>
<dbReference type="Proteomes" id="UP000199301">
    <property type="component" value="Unassembled WGS sequence"/>
</dbReference>
<evidence type="ECO:0000313" key="4">
    <source>
        <dbReference type="EMBL" id="SDQ35387.1"/>
    </source>
</evidence>
<sequence>MSLYLDIGVVRIQSWLSRAPHLRGRRGASAMIRKATGPAAIDELLTGWQDIVKRCTEAGHVDGVVPLVMRSEEPEAVSRVEDHVTTHLRSLLPGASLRTKLRAGKDWLEAQNGPLRAEHEWPAVVAEWPPGKQCDWCRTWPASRQRMVGAKEKRELKSLCPDCLLREDHAGYSTSRRQEMAPGTERDLLKGWENRPPQRPMAVPDTSQVLAELGERRDNTHLATVYADGNAIGGLGDEVREAQDRGRGTTFKLPASIEHATWSALLDAVETITDDDATMLPVIAHLVGGDDVLVSVPAHRAWAFAHTLQTRFSEYLGARLAEADLAGITTPTISTGVVFHHHKSPLSSAIDLAEEHLKRAKKEHRGLTAALAWQDVTHDGPLPVHDRPSVSVKDLAASWPELSRLADCGGSARANLAALARDGGHAELMRHAKRIGLDELVRRLIDGPVSLEHAVGMTRWWRTA</sequence>
<reference evidence="5" key="1">
    <citation type="submission" date="2016-10" db="EMBL/GenBank/DDBJ databases">
        <authorList>
            <person name="Varghese N."/>
            <person name="Submissions S."/>
        </authorList>
    </citation>
    <scope>NUCLEOTIDE SEQUENCE [LARGE SCALE GENOMIC DNA]</scope>
    <source>
        <strain evidence="5">DSM 45459</strain>
    </source>
</reference>
<accession>A0A1H1A6U8</accession>
<keyword evidence="5" id="KW-1185">Reference proteome</keyword>
<feature type="domain" description="GGDEF" evidence="3">
    <location>
        <begin position="220"/>
        <end position="375"/>
    </location>
</feature>
<protein>
    <recommendedName>
        <fullName evidence="3">GGDEF domain-containing protein</fullName>
    </recommendedName>
</protein>
<dbReference type="RefSeq" id="WP_092521855.1">
    <property type="nucleotide sequence ID" value="NZ_FNKO01000001.1"/>
</dbReference>
<dbReference type="InterPro" id="IPR043128">
    <property type="entry name" value="Rev_trsase/Diguanyl_cyclase"/>
</dbReference>
<dbReference type="GO" id="GO:0000166">
    <property type="term" value="F:nucleotide binding"/>
    <property type="evidence" value="ECO:0007669"/>
    <property type="project" value="UniProtKB-KW"/>
</dbReference>
<evidence type="ECO:0000313" key="5">
    <source>
        <dbReference type="Proteomes" id="UP000199301"/>
    </source>
</evidence>
<dbReference type="InterPro" id="IPR000160">
    <property type="entry name" value="GGDEF_dom"/>
</dbReference>
<dbReference type="InterPro" id="IPR054767">
    <property type="entry name" value="Cas10-Cmr2_palm2"/>
</dbReference>
<dbReference type="OrthoDB" id="3715807at2"/>
<dbReference type="STRING" id="995062.SAMN04489718_1443"/>
<dbReference type="AlphaFoldDB" id="A0A1H1A6U8"/>
<evidence type="ECO:0000259" key="3">
    <source>
        <dbReference type="PROSITE" id="PS50887"/>
    </source>
</evidence>